<dbReference type="PANTHER" id="PTHR11654">
    <property type="entry name" value="OLIGOPEPTIDE TRANSPORTER-RELATED"/>
    <property type="match status" value="1"/>
</dbReference>
<evidence type="ECO:0000256" key="2">
    <source>
        <dbReference type="ARBA" id="ARBA00005982"/>
    </source>
</evidence>
<dbReference type="Proteomes" id="UP000834106">
    <property type="component" value="Chromosome 19"/>
</dbReference>
<evidence type="ECO:0000256" key="3">
    <source>
        <dbReference type="ARBA" id="ARBA00022692"/>
    </source>
</evidence>
<evidence type="ECO:0000313" key="9">
    <source>
        <dbReference type="Proteomes" id="UP000834106"/>
    </source>
</evidence>
<reference evidence="8" key="1">
    <citation type="submission" date="2023-05" db="EMBL/GenBank/DDBJ databases">
        <authorList>
            <person name="Huff M."/>
        </authorList>
    </citation>
    <scope>NUCLEOTIDE SEQUENCE</scope>
</reference>
<protein>
    <submittedName>
        <fullName evidence="8">Uncharacterized protein</fullName>
    </submittedName>
</protein>
<evidence type="ECO:0000256" key="1">
    <source>
        <dbReference type="ARBA" id="ARBA00004141"/>
    </source>
</evidence>
<name>A0AAD2A976_9LAMI</name>
<organism evidence="8 9">
    <name type="scientific">Fraxinus pennsylvanica</name>
    <dbReference type="NCBI Taxonomy" id="56036"/>
    <lineage>
        <taxon>Eukaryota</taxon>
        <taxon>Viridiplantae</taxon>
        <taxon>Streptophyta</taxon>
        <taxon>Embryophyta</taxon>
        <taxon>Tracheophyta</taxon>
        <taxon>Spermatophyta</taxon>
        <taxon>Magnoliopsida</taxon>
        <taxon>eudicotyledons</taxon>
        <taxon>Gunneridae</taxon>
        <taxon>Pentapetalae</taxon>
        <taxon>asterids</taxon>
        <taxon>lamiids</taxon>
        <taxon>Lamiales</taxon>
        <taxon>Oleaceae</taxon>
        <taxon>Oleeae</taxon>
        <taxon>Fraxinus</taxon>
    </lineage>
</organism>
<dbReference type="AlphaFoldDB" id="A0AAD2A976"/>
<dbReference type="InterPro" id="IPR000109">
    <property type="entry name" value="POT_fam"/>
</dbReference>
<feature type="transmembrane region" description="Helical" evidence="7">
    <location>
        <begin position="149"/>
        <end position="168"/>
    </location>
</feature>
<dbReference type="Gene3D" id="1.20.1250.20">
    <property type="entry name" value="MFS general substrate transporter like domains"/>
    <property type="match status" value="1"/>
</dbReference>
<comment type="subcellular location">
    <subcellularLocation>
        <location evidence="1">Membrane</location>
        <topology evidence="1">Multi-pass membrane protein</topology>
    </subcellularLocation>
</comment>
<gene>
    <name evidence="8" type="ORF">FPE_LOCUS30674</name>
</gene>
<keyword evidence="9" id="KW-1185">Reference proteome</keyword>
<dbReference type="EMBL" id="OU503054">
    <property type="protein sequence ID" value="CAI9783244.1"/>
    <property type="molecule type" value="Genomic_DNA"/>
</dbReference>
<feature type="transmembrane region" description="Helical" evidence="7">
    <location>
        <begin position="83"/>
        <end position="104"/>
    </location>
</feature>
<comment type="similarity">
    <text evidence="6">Belongs to the major facilitator superfamily. Phosphate:H(+) symporter (TC 2.A.1.9) family.</text>
</comment>
<accession>A0AAD2A976</accession>
<dbReference type="Pfam" id="PF00854">
    <property type="entry name" value="PTR2"/>
    <property type="match status" value="1"/>
</dbReference>
<keyword evidence="5 7" id="KW-0472">Membrane</keyword>
<proteinExistence type="inferred from homology"/>
<dbReference type="InterPro" id="IPR036259">
    <property type="entry name" value="MFS_trans_sf"/>
</dbReference>
<evidence type="ECO:0000256" key="4">
    <source>
        <dbReference type="ARBA" id="ARBA00022989"/>
    </source>
</evidence>
<sequence>MIQGGALFAHKNDPDLDKTCKKVLRRFDGLLTPGGQNSVNDYGMPYFVHESFHFVLESLFLLKPRACGDEKTSWNQSSWDVSLFYVPIYIIALGNGANIATFGADQFDEEDVKEGHSKVSFFSYFYLALNLGELFSITILGYFEDEGIWVLGFWASIGSAFVALLLFLGAKNWKEDMPAGEVHNLYEEDGYEKSIFCARCSTPMVSNSWTEQQSLIHQFFSTILGASVPFPKLKR</sequence>
<evidence type="ECO:0000313" key="8">
    <source>
        <dbReference type="EMBL" id="CAI9783244.1"/>
    </source>
</evidence>
<dbReference type="GO" id="GO:0016020">
    <property type="term" value="C:membrane"/>
    <property type="evidence" value="ECO:0007669"/>
    <property type="project" value="UniProtKB-SubCell"/>
</dbReference>
<dbReference type="GO" id="GO:0022857">
    <property type="term" value="F:transmembrane transporter activity"/>
    <property type="evidence" value="ECO:0007669"/>
    <property type="project" value="InterPro"/>
</dbReference>
<evidence type="ECO:0000256" key="5">
    <source>
        <dbReference type="ARBA" id="ARBA00023136"/>
    </source>
</evidence>
<feature type="transmembrane region" description="Helical" evidence="7">
    <location>
        <begin position="124"/>
        <end position="143"/>
    </location>
</feature>
<evidence type="ECO:0000256" key="7">
    <source>
        <dbReference type="SAM" id="Phobius"/>
    </source>
</evidence>
<evidence type="ECO:0000256" key="6">
    <source>
        <dbReference type="ARBA" id="ARBA00044504"/>
    </source>
</evidence>
<comment type="similarity">
    <text evidence="2">Belongs to the major facilitator superfamily. Proton-dependent oligopeptide transporter (POT/PTR) (TC 2.A.17) family.</text>
</comment>
<keyword evidence="4 7" id="KW-1133">Transmembrane helix</keyword>
<keyword evidence="3 7" id="KW-0812">Transmembrane</keyword>